<feature type="domain" description="DUF2147" evidence="2">
    <location>
        <begin position="67"/>
        <end position="118"/>
    </location>
</feature>
<evidence type="ECO:0000256" key="1">
    <source>
        <dbReference type="SAM" id="SignalP"/>
    </source>
</evidence>
<reference evidence="3 4" key="1">
    <citation type="submission" date="2023-12" db="EMBL/GenBank/DDBJ databases">
        <title>Description of Novel Strain Fulvimarina sp. 2208YS6-2-32 isolated from Uroteuthis (Photololigo) edulis.</title>
        <authorList>
            <person name="Park J.-S."/>
        </authorList>
    </citation>
    <scope>NUCLEOTIDE SEQUENCE [LARGE SCALE GENOMIC DNA]</scope>
    <source>
        <strain evidence="3 4">2208YS6-2-32</strain>
    </source>
</reference>
<evidence type="ECO:0000259" key="2">
    <source>
        <dbReference type="Pfam" id="PF09917"/>
    </source>
</evidence>
<keyword evidence="4" id="KW-1185">Reference proteome</keyword>
<evidence type="ECO:0000313" key="3">
    <source>
        <dbReference type="EMBL" id="MDY8110439.1"/>
    </source>
</evidence>
<dbReference type="Gene3D" id="2.40.128.520">
    <property type="match status" value="1"/>
</dbReference>
<keyword evidence="1" id="KW-0732">Signal</keyword>
<comment type="caution">
    <text evidence="3">The sequence shown here is derived from an EMBL/GenBank/DDBJ whole genome shotgun (WGS) entry which is preliminary data.</text>
</comment>
<name>A0ABU5I6J9_9HYPH</name>
<sequence>MKKQMSVLAAAGLFAMSGWASSAVAAEPIVGQWRAPGGGIVEIAPCGGAYCATVIRGEHKGKSVGQMSGSGASYTGTVTDPRDEKTYAGTVEVAPGGASLKLEGCALKIFCKTQTWTRL</sequence>
<dbReference type="PANTHER" id="PTHR36919">
    <property type="entry name" value="BLR1215 PROTEIN"/>
    <property type="match status" value="1"/>
</dbReference>
<gene>
    <name evidence="3" type="ORF">U0C82_14955</name>
</gene>
<dbReference type="PANTHER" id="PTHR36919:SF2">
    <property type="entry name" value="BLL6627 PROTEIN"/>
    <property type="match status" value="1"/>
</dbReference>
<dbReference type="RefSeq" id="WP_322188032.1">
    <property type="nucleotide sequence ID" value="NZ_JAXLPB010000005.1"/>
</dbReference>
<dbReference type="InterPro" id="IPR019223">
    <property type="entry name" value="DUF2147"/>
</dbReference>
<dbReference type="Proteomes" id="UP001294412">
    <property type="component" value="Unassembled WGS sequence"/>
</dbReference>
<dbReference type="Pfam" id="PF09917">
    <property type="entry name" value="DUF2147"/>
    <property type="match status" value="1"/>
</dbReference>
<feature type="signal peptide" evidence="1">
    <location>
        <begin position="1"/>
        <end position="25"/>
    </location>
</feature>
<organism evidence="3 4">
    <name type="scientific">Fulvimarina uroteuthidis</name>
    <dbReference type="NCBI Taxonomy" id="3098149"/>
    <lineage>
        <taxon>Bacteria</taxon>
        <taxon>Pseudomonadati</taxon>
        <taxon>Pseudomonadota</taxon>
        <taxon>Alphaproteobacteria</taxon>
        <taxon>Hyphomicrobiales</taxon>
        <taxon>Aurantimonadaceae</taxon>
        <taxon>Fulvimarina</taxon>
    </lineage>
</organism>
<feature type="chain" id="PRO_5046984093" evidence="1">
    <location>
        <begin position="26"/>
        <end position="119"/>
    </location>
</feature>
<proteinExistence type="predicted"/>
<evidence type="ECO:0000313" key="4">
    <source>
        <dbReference type="Proteomes" id="UP001294412"/>
    </source>
</evidence>
<accession>A0ABU5I6J9</accession>
<dbReference type="EMBL" id="JAXLPB010000005">
    <property type="protein sequence ID" value="MDY8110439.1"/>
    <property type="molecule type" value="Genomic_DNA"/>
</dbReference>
<protein>
    <submittedName>
        <fullName evidence="3">DUF2147 domain-containing protein</fullName>
    </submittedName>
</protein>